<organism evidence="1 2">
    <name type="scientific">Streptomyces hiroshimensis</name>
    <dbReference type="NCBI Taxonomy" id="66424"/>
    <lineage>
        <taxon>Bacteria</taxon>
        <taxon>Bacillati</taxon>
        <taxon>Actinomycetota</taxon>
        <taxon>Actinomycetes</taxon>
        <taxon>Kitasatosporales</taxon>
        <taxon>Streptomycetaceae</taxon>
        <taxon>Streptomyces</taxon>
    </lineage>
</organism>
<proteinExistence type="predicted"/>
<sequence>MLLSDLCSYLGTQSQWCGLKRTDAGLREVRTENPDYEIPEVRLIEPRGALEPSVLLITAPAAVGKSTAAQYMSHVLRAPIQDLAALQVGSGTLSGRVSDALGMREAADFFDAVTAGEATLIIDALDEAEVRSGQANFRAFILDLTQRAAEVTGGPSFVVFSRAESSRGLRETFAENKLPYLHYEIQPFTEDQAKSYLDRRICQVFGKLGKEFTHHKHIRPYEEARDRLFATLASAVDPTGKLWENAAVRDLLGYAPVLDVVAEYLAVDNFATVTKDLSSSVGDDFAHWNIVAEVIDKLLHREQGKFVAQFKETPGFRQHGSEALLPNLYSPEEQCARLLDYVEGFALPLEVPAVLPVGMRDAYEESVEAQLINHPFLRNDAWFNVIFRDYVTARSLNSPITSGAAAQTIRTQILSSAWKHSPMYGYFSYSLGRAAGAAVSSCHSEEIGALYESFKSMCEAKDDLVVAVGREGDRLLATFAVSRADGTEGTNDADGADVKVILGPLAFASHPGTKSVTFPRELSRANIWDVPEVILGGDQRSFKFGAHVSVSCGELMVASSDVRVFPGEEEVPVTLRVSALVSDHVKVQADADDLIIMSDELAYPWSKYQRKVEVRTEDNDSWETDQLYLEFRRIVLRFKDAKNGEAAVYQPMMDNLVIGTNQRARYVLDFLQHIGCVSLSTKSMYLLDFGEFSRLNISRSQLRDLEKTPAAAEIAQRLLGYAKDRRSGGSPR</sequence>
<evidence type="ECO:0000313" key="1">
    <source>
        <dbReference type="EMBL" id="GGX72655.1"/>
    </source>
</evidence>
<dbReference type="RefSeq" id="WP_190020990.1">
    <property type="nucleotide sequence ID" value="NZ_BMUT01000002.1"/>
</dbReference>
<reference evidence="2" key="1">
    <citation type="journal article" date="2019" name="Int. J. Syst. Evol. Microbiol.">
        <title>The Global Catalogue of Microorganisms (GCM) 10K type strain sequencing project: providing services to taxonomists for standard genome sequencing and annotation.</title>
        <authorList>
            <consortium name="The Broad Institute Genomics Platform"/>
            <consortium name="The Broad Institute Genome Sequencing Center for Infectious Disease"/>
            <person name="Wu L."/>
            <person name="Ma J."/>
        </authorList>
    </citation>
    <scope>NUCLEOTIDE SEQUENCE [LARGE SCALE GENOMIC DNA]</scope>
    <source>
        <strain evidence="2">JCM 4586</strain>
    </source>
</reference>
<name>A0ABQ2Y7L5_9ACTN</name>
<protein>
    <recommendedName>
        <fullName evidence="3">AAA+ ATPase domain-containing protein</fullName>
    </recommendedName>
</protein>
<keyword evidence="2" id="KW-1185">Reference proteome</keyword>
<evidence type="ECO:0000313" key="2">
    <source>
        <dbReference type="Proteomes" id="UP000659223"/>
    </source>
</evidence>
<comment type="caution">
    <text evidence="1">The sequence shown here is derived from an EMBL/GenBank/DDBJ whole genome shotgun (WGS) entry which is preliminary data.</text>
</comment>
<accession>A0ABQ2Y7L5</accession>
<evidence type="ECO:0008006" key="3">
    <source>
        <dbReference type="Google" id="ProtNLM"/>
    </source>
</evidence>
<dbReference type="Proteomes" id="UP000659223">
    <property type="component" value="Unassembled WGS sequence"/>
</dbReference>
<dbReference type="EMBL" id="BMUT01000002">
    <property type="protein sequence ID" value="GGX72655.1"/>
    <property type="molecule type" value="Genomic_DNA"/>
</dbReference>
<gene>
    <name evidence="1" type="ORF">GCM10010324_17520</name>
</gene>